<keyword evidence="4" id="KW-0378">Hydrolase</keyword>
<reference evidence="10 11" key="1">
    <citation type="submission" date="2021-06" db="EMBL/GenBank/DDBJ databases">
        <authorList>
            <person name="Sun Q."/>
            <person name="Li D."/>
        </authorList>
    </citation>
    <scope>NUCLEOTIDE SEQUENCE [LARGE SCALE GENOMIC DNA]</scope>
    <source>
        <strain evidence="10 11">MSJ-4</strain>
    </source>
</reference>
<evidence type="ECO:0000256" key="7">
    <source>
        <dbReference type="ARBA" id="ARBA00050021"/>
    </source>
</evidence>
<dbReference type="EMBL" id="JAHLQL010000005">
    <property type="protein sequence ID" value="MBU5592748.1"/>
    <property type="molecule type" value="Genomic_DNA"/>
</dbReference>
<dbReference type="CDD" id="cd00433">
    <property type="entry name" value="Peptidase_M17"/>
    <property type="match status" value="1"/>
</dbReference>
<dbReference type="PANTHER" id="PTHR11963:SF23">
    <property type="entry name" value="CYTOSOL AMINOPEPTIDASE"/>
    <property type="match status" value="1"/>
</dbReference>
<evidence type="ECO:0000256" key="6">
    <source>
        <dbReference type="ARBA" id="ARBA00049972"/>
    </source>
</evidence>
<dbReference type="Proteomes" id="UP000736583">
    <property type="component" value="Unassembled WGS sequence"/>
</dbReference>
<evidence type="ECO:0000256" key="4">
    <source>
        <dbReference type="ARBA" id="ARBA00022801"/>
    </source>
</evidence>
<dbReference type="GO" id="GO:0004177">
    <property type="term" value="F:aminopeptidase activity"/>
    <property type="evidence" value="ECO:0007669"/>
    <property type="project" value="UniProtKB-KW"/>
</dbReference>
<gene>
    <name evidence="10" type="ORF">KQI89_13410</name>
</gene>
<keyword evidence="3" id="KW-0645">Protease</keyword>
<dbReference type="RefSeq" id="WP_216457486.1">
    <property type="nucleotide sequence ID" value="NZ_JAHLQL010000005.1"/>
</dbReference>
<keyword evidence="2 10" id="KW-0031">Aminopeptidase</keyword>
<accession>A0ABS6F572</accession>
<evidence type="ECO:0000259" key="9">
    <source>
        <dbReference type="PROSITE" id="PS00631"/>
    </source>
</evidence>
<comment type="function">
    <text evidence="6">Presumably involved in the processing and regular turnover of intracellular proteins. Catalyzes the removal of unsubstituted N-terminal amino acids from various peptides.</text>
</comment>
<evidence type="ECO:0000313" key="10">
    <source>
        <dbReference type="EMBL" id="MBU5592748.1"/>
    </source>
</evidence>
<proteinExistence type="inferred from homology"/>
<comment type="similarity">
    <text evidence="1">Belongs to the peptidase M17 family.</text>
</comment>
<evidence type="ECO:0000256" key="1">
    <source>
        <dbReference type="ARBA" id="ARBA00009528"/>
    </source>
</evidence>
<comment type="caution">
    <text evidence="10">The sequence shown here is derived from an EMBL/GenBank/DDBJ whole genome shotgun (WGS) entry which is preliminary data.</text>
</comment>
<dbReference type="PROSITE" id="PS00631">
    <property type="entry name" value="CYTOSOL_AP"/>
    <property type="match status" value="1"/>
</dbReference>
<dbReference type="PANTHER" id="PTHR11963">
    <property type="entry name" value="LEUCINE AMINOPEPTIDASE-RELATED"/>
    <property type="match status" value="1"/>
</dbReference>
<evidence type="ECO:0000256" key="5">
    <source>
        <dbReference type="ARBA" id="ARBA00033172"/>
    </source>
</evidence>
<sequence length="464" mass="51117">MIEISKGKKYSNLLLFKFENYELDYPTNIKDVLKFSRNSGAYNDMECINTLGQCTYEYIYILGLGSTEEYNDSKLFNSLGDFILKEKDKIEELDILDNFNEDVGYTLGETVALSLYRYKGIKQKTEDVKLSKINFISSFNQSINKGYETGCSINLSRELVNMPSNVVTPKYFVNKAEDIAKNRDLDIEILDKFKLEGMGMGGILSVAKGSIEDPNLIIMQYLGDADSKDIFAVIGKGVTFDSGGITLKPGKGMEKMTGDMTGAAIVLGLMDAIGKIKPKKNIMILIPLVENMPSGKSYKPGDVITTYSGKTVEIISTDAEGRVILSDAISYARELGANYIIDVATLTGSSANFLGDINVGLFTNSNELAFMLTKSGREVGEYLWRFPNNDEYLEQLKTPNADLKNSGSSCGAIVASKFLETFAEDTAFAHLDIAGFILNAVPKGAYDKGASCIPFRTLFNFLNK</sequence>
<feature type="domain" description="Cytosol aminopeptidase" evidence="9">
    <location>
        <begin position="316"/>
        <end position="323"/>
    </location>
</feature>
<dbReference type="InterPro" id="IPR011356">
    <property type="entry name" value="Leucine_aapep/pepB"/>
</dbReference>
<evidence type="ECO:0000256" key="2">
    <source>
        <dbReference type="ARBA" id="ARBA00022438"/>
    </source>
</evidence>
<evidence type="ECO:0000256" key="3">
    <source>
        <dbReference type="ARBA" id="ARBA00022670"/>
    </source>
</evidence>
<evidence type="ECO:0000313" key="11">
    <source>
        <dbReference type="Proteomes" id="UP000736583"/>
    </source>
</evidence>
<dbReference type="Pfam" id="PF00883">
    <property type="entry name" value="Peptidase_M17"/>
    <property type="match status" value="1"/>
</dbReference>
<protein>
    <recommendedName>
        <fullName evidence="7">Probable cytosol aminopeptidase</fullName>
    </recommendedName>
    <alternativeName>
        <fullName evidence="8">Leucine aminopeptidase</fullName>
    </alternativeName>
    <alternativeName>
        <fullName evidence="5">Leucyl aminopeptidase</fullName>
    </alternativeName>
</protein>
<organism evidence="10 11">
    <name type="scientific">Clostridium simiarum</name>
    <dbReference type="NCBI Taxonomy" id="2841506"/>
    <lineage>
        <taxon>Bacteria</taxon>
        <taxon>Bacillati</taxon>
        <taxon>Bacillota</taxon>
        <taxon>Clostridia</taxon>
        <taxon>Eubacteriales</taxon>
        <taxon>Clostridiaceae</taxon>
        <taxon>Clostridium</taxon>
    </lineage>
</organism>
<evidence type="ECO:0000256" key="8">
    <source>
        <dbReference type="ARBA" id="ARBA00050061"/>
    </source>
</evidence>
<keyword evidence="11" id="KW-1185">Reference proteome</keyword>
<name>A0ABS6F572_9CLOT</name>
<dbReference type="InterPro" id="IPR000819">
    <property type="entry name" value="Peptidase_M17_C"/>
</dbReference>